<comment type="caution">
    <text evidence="2">The sequence shown here is derived from an EMBL/GenBank/DDBJ whole genome shotgun (WGS) entry which is preliminary data.</text>
</comment>
<organism evidence="2 3">
    <name type="scientific">Streptomyces zingiberis</name>
    <dbReference type="NCBI Taxonomy" id="2053010"/>
    <lineage>
        <taxon>Bacteria</taxon>
        <taxon>Bacillati</taxon>
        <taxon>Actinomycetota</taxon>
        <taxon>Actinomycetes</taxon>
        <taxon>Kitasatosporales</taxon>
        <taxon>Streptomycetaceae</taxon>
        <taxon>Streptomyces</taxon>
    </lineage>
</organism>
<gene>
    <name evidence="2" type="ORF">HCK00_22635</name>
</gene>
<sequence>MSVSAHRPARLFGHAFGRRRDGGAPVAARPAPPAFPHPAPEAAGRIVSDLADELPDEDLMEDLDDCLDLYRTGTKPSCEESEYLWLLRDARDRIDRSR</sequence>
<feature type="compositionally biased region" description="Pro residues" evidence="1">
    <location>
        <begin position="30"/>
        <end position="39"/>
    </location>
</feature>
<protein>
    <recommendedName>
        <fullName evidence="4">CdiI immunity protein domain-containing protein</fullName>
    </recommendedName>
</protein>
<dbReference type="EMBL" id="JAATEN010000022">
    <property type="protein sequence ID" value="NJQ03252.1"/>
    <property type="molecule type" value="Genomic_DNA"/>
</dbReference>
<evidence type="ECO:0000256" key="1">
    <source>
        <dbReference type="SAM" id="MobiDB-lite"/>
    </source>
</evidence>
<evidence type="ECO:0000313" key="2">
    <source>
        <dbReference type="EMBL" id="NJQ03252.1"/>
    </source>
</evidence>
<keyword evidence="3" id="KW-1185">Reference proteome</keyword>
<proteinExistence type="predicted"/>
<evidence type="ECO:0000313" key="3">
    <source>
        <dbReference type="Proteomes" id="UP000695264"/>
    </source>
</evidence>
<name>A0ABX1C5N1_9ACTN</name>
<dbReference type="RefSeq" id="WP_168103814.1">
    <property type="nucleotide sequence ID" value="NZ_JAATEN010000022.1"/>
</dbReference>
<dbReference type="Proteomes" id="UP000695264">
    <property type="component" value="Unassembled WGS sequence"/>
</dbReference>
<accession>A0ABX1C5N1</accession>
<evidence type="ECO:0008006" key="4">
    <source>
        <dbReference type="Google" id="ProtNLM"/>
    </source>
</evidence>
<feature type="region of interest" description="Disordered" evidence="1">
    <location>
        <begin position="1"/>
        <end position="41"/>
    </location>
</feature>
<reference evidence="2 3" key="1">
    <citation type="submission" date="2020-03" db="EMBL/GenBank/DDBJ databases">
        <title>WGS of actinomycetes isolated from Thailand.</title>
        <authorList>
            <person name="Thawai C."/>
        </authorList>
    </citation>
    <scope>NUCLEOTIDE SEQUENCE [LARGE SCALE GENOMIC DNA]</scope>
    <source>
        <strain evidence="2 3">PLAI 1-29</strain>
    </source>
</reference>